<feature type="disulfide bond" description="In form B" evidence="7">
    <location>
        <begin position="63"/>
        <end position="382"/>
    </location>
</feature>
<feature type="binding site" evidence="6">
    <location>
        <position position="295"/>
    </location>
    <ligand>
        <name>Ca(2+)</name>
        <dbReference type="ChEBI" id="CHEBI:29108"/>
        <label>1</label>
        <note>catalytic</note>
    </ligand>
</feature>
<keyword evidence="2 8" id="KW-0378">Hydrolase</keyword>
<dbReference type="InterPro" id="IPR011042">
    <property type="entry name" value="6-blade_b-propeller_TolB-like"/>
</dbReference>
<proteinExistence type="inferred from homology"/>
<evidence type="ECO:0000256" key="4">
    <source>
        <dbReference type="ARBA" id="ARBA00023180"/>
    </source>
</evidence>
<comment type="similarity">
    <text evidence="1 8">Belongs to the paraoxonase family.</text>
</comment>
<keyword evidence="9" id="KW-1133">Transmembrane helix</keyword>
<evidence type="ECO:0000256" key="7">
    <source>
        <dbReference type="PIRSR" id="PIRSR602640-3"/>
    </source>
</evidence>
<dbReference type="EnsemblMetazoa" id="PPA00028.1">
    <property type="protein sequence ID" value="PPA00028.1"/>
    <property type="gene ID" value="WBGene00089582"/>
</dbReference>
<dbReference type="GO" id="GO:0046872">
    <property type="term" value="F:metal ion binding"/>
    <property type="evidence" value="ECO:0007669"/>
    <property type="project" value="UniProtKB-KW"/>
</dbReference>
<feature type="binding site" evidence="6">
    <location>
        <position position="74"/>
    </location>
    <ligand>
        <name>Ca(2+)</name>
        <dbReference type="ChEBI" id="CHEBI:29108"/>
        <label>1</label>
        <note>catalytic</note>
    </ligand>
</feature>
<keyword evidence="3 7" id="KW-1015">Disulfide bond</keyword>
<gene>
    <name evidence="10" type="primary">WBGene00089582</name>
</gene>
<comment type="cofactor">
    <cofactor evidence="6 8">
        <name>Ca(2+)</name>
        <dbReference type="ChEBI" id="CHEBI:29108"/>
    </cofactor>
    <text evidence="6 8">Binds 2 calcium ions per subunit.</text>
</comment>
<reference evidence="10" key="2">
    <citation type="submission" date="2022-06" db="UniProtKB">
        <authorList>
            <consortium name="EnsemblMetazoa"/>
        </authorList>
    </citation>
    <scope>IDENTIFICATION</scope>
    <source>
        <strain evidence="10">PS312</strain>
    </source>
</reference>
<dbReference type="PANTHER" id="PTHR11799">
    <property type="entry name" value="PARAOXONASE"/>
    <property type="match status" value="1"/>
</dbReference>
<accession>A0A8R1U4H4</accession>
<feature type="binding site" evidence="6">
    <location>
        <position position="193"/>
    </location>
    <ligand>
        <name>Ca(2+)</name>
        <dbReference type="ChEBI" id="CHEBI:29108"/>
        <label>1</label>
        <note>catalytic</note>
    </ligand>
</feature>
<dbReference type="InterPro" id="IPR051288">
    <property type="entry name" value="Serum_paraoxonase/arylesterase"/>
</dbReference>
<feature type="binding site" evidence="6">
    <location>
        <position position="294"/>
    </location>
    <ligand>
        <name>Ca(2+)</name>
        <dbReference type="ChEBI" id="CHEBI:29108"/>
        <label>1</label>
        <note>catalytic</note>
    </ligand>
</feature>
<evidence type="ECO:0000256" key="6">
    <source>
        <dbReference type="PIRSR" id="PIRSR602640-2"/>
    </source>
</evidence>
<dbReference type="PANTHER" id="PTHR11799:SF12">
    <property type="entry name" value="PARAOXONASE-RELATED"/>
    <property type="match status" value="1"/>
</dbReference>
<evidence type="ECO:0000313" key="11">
    <source>
        <dbReference type="Proteomes" id="UP000005239"/>
    </source>
</evidence>
<evidence type="ECO:0000256" key="9">
    <source>
        <dbReference type="SAM" id="Phobius"/>
    </source>
</evidence>
<keyword evidence="11" id="KW-1185">Reference proteome</keyword>
<sequence>MGYGKVPQSSPDKPNYCFRIALVLCLMGTLLVAVTLGLCAYAFRMYEALDMGRSIHNHRPGECRQVQGPVKGSEDIEFIRSQEIAFITSGVLYLQPHRNKYFEGKMFIYDFKNQSTDQPVATQLPIKGDLFDKENFHPHGLTHWMVDYAIRLYVINHNKDMEHSVEVFEYDHSGADLLHRESIKHPTLVRPNDLVAVGPDQFIFTNDGVFQSEIGTLFEALTGWNGGTVYYWDGKESHLLLSGMGGPNGIAYDGKRNKLFVVEMKKKVIHVYELPEDKKSVVHLSTIDVHSACDNIYLDEGGILYAACHPLLYEVTKSVGDCDGPTTSPSQVLRLQFDEEYKTAAISELYANYGKEISASSVAVFYNNQMLIGSICKGLLHCEIRDSSVFNF</sequence>
<dbReference type="Pfam" id="PF01731">
    <property type="entry name" value="Arylesterase"/>
    <property type="match status" value="1"/>
</dbReference>
<dbReference type="PRINTS" id="PR01785">
    <property type="entry name" value="PARAOXONASE"/>
</dbReference>
<evidence type="ECO:0000256" key="3">
    <source>
        <dbReference type="ARBA" id="ARBA00023157"/>
    </source>
</evidence>
<evidence type="ECO:0000256" key="5">
    <source>
        <dbReference type="PIRSR" id="PIRSR602640-1"/>
    </source>
</evidence>
<dbReference type="EC" id="3.1.1.2" evidence="8"/>
<dbReference type="InterPro" id="IPR002640">
    <property type="entry name" value="Arylesterase"/>
</dbReference>
<dbReference type="Gene3D" id="2.120.10.30">
    <property type="entry name" value="TolB, C-terminal domain"/>
    <property type="match status" value="1"/>
</dbReference>
<organism evidence="10 11">
    <name type="scientific">Pristionchus pacificus</name>
    <name type="common">Parasitic nematode worm</name>
    <dbReference type="NCBI Taxonomy" id="54126"/>
    <lineage>
        <taxon>Eukaryota</taxon>
        <taxon>Metazoa</taxon>
        <taxon>Ecdysozoa</taxon>
        <taxon>Nematoda</taxon>
        <taxon>Chromadorea</taxon>
        <taxon>Rhabditida</taxon>
        <taxon>Rhabditina</taxon>
        <taxon>Diplogasteromorpha</taxon>
        <taxon>Diplogasteroidea</taxon>
        <taxon>Neodiplogasteridae</taxon>
        <taxon>Pristionchus</taxon>
    </lineage>
</organism>
<keyword evidence="9" id="KW-0472">Membrane</keyword>
<evidence type="ECO:0000256" key="2">
    <source>
        <dbReference type="ARBA" id="ARBA00022801"/>
    </source>
</evidence>
<keyword evidence="6 8" id="KW-0106">Calcium</keyword>
<dbReference type="SUPFAM" id="SSF63829">
    <property type="entry name" value="Calcium-dependent phosphotriesterase"/>
    <property type="match status" value="1"/>
</dbReference>
<dbReference type="GO" id="GO:0004064">
    <property type="term" value="F:arylesterase activity"/>
    <property type="evidence" value="ECO:0007669"/>
    <property type="project" value="UniProtKB-UniRule"/>
</dbReference>
<feature type="binding site" evidence="6">
    <location>
        <position position="248"/>
    </location>
    <ligand>
        <name>Ca(2+)</name>
        <dbReference type="ChEBI" id="CHEBI:29108"/>
        <label>1</label>
        <note>catalytic</note>
    </ligand>
</feature>
<protein>
    <recommendedName>
        <fullName evidence="8">Paraoxonase</fullName>
        <ecNumber evidence="8">3.1.1.2</ecNumber>
    </recommendedName>
</protein>
<evidence type="ECO:0000256" key="1">
    <source>
        <dbReference type="ARBA" id="ARBA00008595"/>
    </source>
</evidence>
<name>A0A8R1U4H4_PRIPA</name>
<evidence type="ECO:0000313" key="10">
    <source>
        <dbReference type="EnsemblMetazoa" id="PPA00028.1"/>
    </source>
</evidence>
<dbReference type="Proteomes" id="UP000005239">
    <property type="component" value="Unassembled WGS sequence"/>
</dbReference>
<comment type="catalytic activity">
    <reaction evidence="8">
        <text>a phenyl acetate + H2O = a phenol + acetate + H(+)</text>
        <dbReference type="Rhea" id="RHEA:17309"/>
        <dbReference type="ChEBI" id="CHEBI:15377"/>
        <dbReference type="ChEBI" id="CHEBI:15378"/>
        <dbReference type="ChEBI" id="CHEBI:30089"/>
        <dbReference type="ChEBI" id="CHEBI:33853"/>
        <dbReference type="ChEBI" id="CHEBI:140310"/>
        <dbReference type="EC" id="3.1.1.2"/>
    </reaction>
</comment>
<reference evidence="11" key="1">
    <citation type="journal article" date="2008" name="Nat. Genet.">
        <title>The Pristionchus pacificus genome provides a unique perspective on nematode lifestyle and parasitism.</title>
        <authorList>
            <person name="Dieterich C."/>
            <person name="Clifton S.W."/>
            <person name="Schuster L.N."/>
            <person name="Chinwalla A."/>
            <person name="Delehaunty K."/>
            <person name="Dinkelacker I."/>
            <person name="Fulton L."/>
            <person name="Fulton R."/>
            <person name="Godfrey J."/>
            <person name="Minx P."/>
            <person name="Mitreva M."/>
            <person name="Roeseler W."/>
            <person name="Tian H."/>
            <person name="Witte H."/>
            <person name="Yang S.P."/>
            <person name="Wilson R.K."/>
            <person name="Sommer R.J."/>
        </authorList>
    </citation>
    <scope>NUCLEOTIDE SEQUENCE [LARGE SCALE GENOMIC DNA]</scope>
    <source>
        <strain evidence="11">PS312</strain>
    </source>
</reference>
<keyword evidence="4 8" id="KW-0325">Glycoprotein</keyword>
<feature type="transmembrane region" description="Helical" evidence="9">
    <location>
        <begin position="20"/>
        <end position="43"/>
    </location>
</feature>
<feature type="binding site" evidence="6">
    <location>
        <position position="192"/>
    </location>
    <ligand>
        <name>Ca(2+)</name>
        <dbReference type="ChEBI" id="CHEBI:29108"/>
        <label>1</label>
        <note>catalytic</note>
    </ligand>
</feature>
<keyword evidence="6 8" id="KW-0479">Metal-binding</keyword>
<feature type="binding site" evidence="6">
    <location>
        <position position="75"/>
    </location>
    <ligand>
        <name>Ca(2+)</name>
        <dbReference type="ChEBI" id="CHEBI:29108"/>
        <label>1</label>
        <note>catalytic</note>
    </ligand>
</feature>
<feature type="active site" description="Proton acceptor" evidence="5">
    <location>
        <position position="139"/>
    </location>
</feature>
<dbReference type="AlphaFoldDB" id="A0A8R1U4H4"/>
<keyword evidence="9" id="KW-0812">Transmembrane</keyword>
<feature type="binding site" evidence="6">
    <location>
        <position position="141"/>
    </location>
    <ligand>
        <name>Ca(2+)</name>
        <dbReference type="ChEBI" id="CHEBI:29108"/>
        <label>1</label>
        <note>catalytic</note>
    </ligand>
</feature>
<evidence type="ECO:0000256" key="8">
    <source>
        <dbReference type="RuleBase" id="RU368025"/>
    </source>
</evidence>